<comment type="subcellular location">
    <subcellularLocation>
        <location evidence="1">Cell outer membrane</location>
    </subcellularLocation>
</comment>
<keyword evidence="4" id="KW-0472">Membrane</keyword>
<dbReference type="Pfam" id="PF14322">
    <property type="entry name" value="SusD-like_3"/>
    <property type="match status" value="1"/>
</dbReference>
<comment type="similarity">
    <text evidence="2">Belongs to the SusD family.</text>
</comment>
<dbReference type="Proteomes" id="UP000784286">
    <property type="component" value="Unassembled WGS sequence"/>
</dbReference>
<proteinExistence type="inferred from homology"/>
<dbReference type="EMBL" id="JAHLFJ010000080">
    <property type="protein sequence ID" value="MBU3856683.1"/>
    <property type="molecule type" value="Genomic_DNA"/>
</dbReference>
<feature type="domain" description="SusD-like N-terminal" evidence="7">
    <location>
        <begin position="90"/>
        <end position="221"/>
    </location>
</feature>
<dbReference type="Gene3D" id="1.25.40.390">
    <property type="match status" value="1"/>
</dbReference>
<dbReference type="InterPro" id="IPR011990">
    <property type="entry name" value="TPR-like_helical_dom_sf"/>
</dbReference>
<reference evidence="8" key="2">
    <citation type="submission" date="2021-04" db="EMBL/GenBank/DDBJ databases">
        <authorList>
            <person name="Gilroy R."/>
        </authorList>
    </citation>
    <scope>NUCLEOTIDE SEQUENCE</scope>
    <source>
        <strain evidence="8">8470</strain>
    </source>
</reference>
<organism evidence="8 9">
    <name type="scientific">Candidatus Phocaeicola excrementipullorum</name>
    <dbReference type="NCBI Taxonomy" id="2838731"/>
    <lineage>
        <taxon>Bacteria</taxon>
        <taxon>Pseudomonadati</taxon>
        <taxon>Bacteroidota</taxon>
        <taxon>Bacteroidia</taxon>
        <taxon>Bacteroidales</taxon>
        <taxon>Bacteroidaceae</taxon>
        <taxon>Phocaeicola</taxon>
    </lineage>
</organism>
<name>A0A948TNK2_9BACT</name>
<dbReference type="AlphaFoldDB" id="A0A948TNK2"/>
<comment type="caution">
    <text evidence="8">The sequence shown here is derived from an EMBL/GenBank/DDBJ whole genome shotgun (WGS) entry which is preliminary data.</text>
</comment>
<sequence length="573" mass="65854">MKYLKNIVVLMAGCMSLVSCEDKLTEKPNSYYTEDEFFSDPDNVEMGILGIYNVLPSLYGDYAMAFFASDDTWYASTGNSDSGRRDISAYTITTSNRYVENAWTYTYQGLERANYMIAGIEAMDEYESNENLHELVAEAKFLRALFSFNLVLYWGDVPYKTTPTNSYEEAYLPRTSREDIYDQIIEDLTDAEEGMDWATSSSSPERATQASARALKMRVLLQRAGYSLQMDGTLQRPEDNLRQEYFTAVTEEWEAFEANGYHGLYTTDNGVSNGFDDDHTIGNYEALFRTFSYGTLNSRESLFEVAFYTVDGSTGARGYWGTYNGPRVDAPGINTTETSDFMGRANAMYRVVPEWRDFFEEGDNRRDVMVCTYNYTWDSDVYNHVKEEVTDVRSWYPGKWRREWMPIGYKEPNITDVNYCMLRYADVVLMAAEAYNELGETSTAWTLLNRVRERAQATQVNSLQEYRNCQPNLLELPFFNGGTAQDDFRAALYWERAFELAFEGMRKYDLIRWGILEEALVMTGNNTHANTAGTNRPYVAGDNFQTGKHELFPIPLDEIQANPLLENKNNPNY</sequence>
<evidence type="ECO:0000256" key="1">
    <source>
        <dbReference type="ARBA" id="ARBA00004442"/>
    </source>
</evidence>
<evidence type="ECO:0000256" key="4">
    <source>
        <dbReference type="ARBA" id="ARBA00023136"/>
    </source>
</evidence>
<dbReference type="Pfam" id="PF07980">
    <property type="entry name" value="SusD_RagB"/>
    <property type="match status" value="1"/>
</dbReference>
<keyword evidence="3" id="KW-0732">Signal</keyword>
<evidence type="ECO:0000256" key="2">
    <source>
        <dbReference type="ARBA" id="ARBA00006275"/>
    </source>
</evidence>
<feature type="domain" description="RagB/SusD" evidence="6">
    <location>
        <begin position="354"/>
        <end position="573"/>
    </location>
</feature>
<dbReference type="CDD" id="cd08977">
    <property type="entry name" value="SusD"/>
    <property type="match status" value="1"/>
</dbReference>
<dbReference type="InterPro" id="IPR012944">
    <property type="entry name" value="SusD_RagB_dom"/>
</dbReference>
<evidence type="ECO:0000259" key="6">
    <source>
        <dbReference type="Pfam" id="PF07980"/>
    </source>
</evidence>
<dbReference type="SUPFAM" id="SSF48452">
    <property type="entry name" value="TPR-like"/>
    <property type="match status" value="1"/>
</dbReference>
<protein>
    <submittedName>
        <fullName evidence="8">RagB/SusD family nutrient uptake outer membrane protein</fullName>
    </submittedName>
</protein>
<dbReference type="PROSITE" id="PS51257">
    <property type="entry name" value="PROKAR_LIPOPROTEIN"/>
    <property type="match status" value="1"/>
</dbReference>
<dbReference type="GO" id="GO:0009279">
    <property type="term" value="C:cell outer membrane"/>
    <property type="evidence" value="ECO:0007669"/>
    <property type="project" value="UniProtKB-SubCell"/>
</dbReference>
<evidence type="ECO:0000313" key="9">
    <source>
        <dbReference type="Proteomes" id="UP000784286"/>
    </source>
</evidence>
<dbReference type="InterPro" id="IPR033985">
    <property type="entry name" value="SusD-like_N"/>
</dbReference>
<evidence type="ECO:0000313" key="8">
    <source>
        <dbReference type="EMBL" id="MBU3856683.1"/>
    </source>
</evidence>
<evidence type="ECO:0000256" key="3">
    <source>
        <dbReference type="ARBA" id="ARBA00022729"/>
    </source>
</evidence>
<gene>
    <name evidence="8" type="ORF">H9928_09065</name>
</gene>
<evidence type="ECO:0000259" key="7">
    <source>
        <dbReference type="Pfam" id="PF14322"/>
    </source>
</evidence>
<evidence type="ECO:0000256" key="5">
    <source>
        <dbReference type="ARBA" id="ARBA00023237"/>
    </source>
</evidence>
<reference evidence="8" key="1">
    <citation type="journal article" date="2021" name="PeerJ">
        <title>Extensive microbial diversity within the chicken gut microbiome revealed by metagenomics and culture.</title>
        <authorList>
            <person name="Gilroy R."/>
            <person name="Ravi A."/>
            <person name="Getino M."/>
            <person name="Pursley I."/>
            <person name="Horton D.L."/>
            <person name="Alikhan N.F."/>
            <person name="Baker D."/>
            <person name="Gharbi K."/>
            <person name="Hall N."/>
            <person name="Watson M."/>
            <person name="Adriaenssens E.M."/>
            <person name="Foster-Nyarko E."/>
            <person name="Jarju S."/>
            <person name="Secka A."/>
            <person name="Antonio M."/>
            <person name="Oren A."/>
            <person name="Chaudhuri R.R."/>
            <person name="La Ragione R."/>
            <person name="Hildebrand F."/>
            <person name="Pallen M.J."/>
        </authorList>
    </citation>
    <scope>NUCLEOTIDE SEQUENCE</scope>
    <source>
        <strain evidence="8">8470</strain>
    </source>
</reference>
<accession>A0A948TNK2</accession>
<keyword evidence="5" id="KW-0998">Cell outer membrane</keyword>